<keyword evidence="7" id="KW-0378">Hydrolase</keyword>
<evidence type="ECO:0000256" key="1">
    <source>
        <dbReference type="ARBA" id="ARBA00000798"/>
    </source>
</evidence>
<evidence type="ECO:0000256" key="7">
    <source>
        <dbReference type="ARBA" id="ARBA00022801"/>
    </source>
</evidence>
<dbReference type="SMART" id="SM00155">
    <property type="entry name" value="PLDc"/>
    <property type="match status" value="2"/>
</dbReference>
<dbReference type="InterPro" id="IPR001736">
    <property type="entry name" value="PLipase_D/transphosphatidylase"/>
</dbReference>
<evidence type="ECO:0000313" key="13">
    <source>
        <dbReference type="EMBL" id="GHD61338.1"/>
    </source>
</evidence>
<proteinExistence type="predicted"/>
<feature type="transmembrane region" description="Helical" evidence="11">
    <location>
        <begin position="705"/>
        <end position="724"/>
    </location>
</feature>
<name>A0A918XWD3_9PROT</name>
<reference evidence="13" key="2">
    <citation type="submission" date="2020-09" db="EMBL/GenBank/DDBJ databases">
        <authorList>
            <person name="Sun Q."/>
            <person name="Kim S."/>
        </authorList>
    </citation>
    <scope>NUCLEOTIDE SEQUENCE</scope>
    <source>
        <strain evidence="13">KCTC 42651</strain>
    </source>
</reference>
<evidence type="ECO:0000313" key="14">
    <source>
        <dbReference type="Proteomes" id="UP000630353"/>
    </source>
</evidence>
<evidence type="ECO:0000256" key="6">
    <source>
        <dbReference type="ARBA" id="ARBA00022737"/>
    </source>
</evidence>
<comment type="caution">
    <text evidence="13">The sequence shown here is derived from an EMBL/GenBank/DDBJ whole genome shotgun (WGS) entry which is preliminary data.</text>
</comment>
<evidence type="ECO:0000256" key="4">
    <source>
        <dbReference type="ARBA" id="ARBA00018392"/>
    </source>
</evidence>
<evidence type="ECO:0000256" key="10">
    <source>
        <dbReference type="SAM" id="MobiDB-lite"/>
    </source>
</evidence>
<dbReference type="Gene3D" id="3.30.870.10">
    <property type="entry name" value="Endonuclease Chain A"/>
    <property type="match status" value="2"/>
</dbReference>
<sequence>MADTDRFTELREPIRNMPTSESPNTAPGPDLERAAWRVARAGRARLLVDASNYYGALREALKRARRRILIVGWDIDSRTPLAADPSDTGDDLPLELGPFLAALAERRPGIEIRLLLWDYAMLYALEREPLPRVQLDWTSPPQIALCLDGSLPVAASHHQKLAIVDDAMAFCGGLDLTIRRWDTPAHDPDDDRRVDPKGQSYPPFHDAQMVVDGEAAAALAEIARERWAAAGNAPLEPAPADGDPWPADLTPDLREVGVAIARTRPRYGGAAEVREGEATLRAAIAEAERLVYIENQYLTADALGDALIERMLARPALEVLAVVPGDHDGWLEKAAMQAGRVRLMARFRAAGLGDRVRLVTPVVDGEAGPVGVMVHAKIVVVDDRSLRIGSSNLNNRSMGLDTECDVVVLGRDDDSRRSIRRLRDSLIAEHTGRSVDEVAEALDGSGSVLAAFERLSGAGRRGLRPVADDPTLGEAVPEPVAALADPDRPIPELISLEALRPPRSARRWLKRWPVAAVALVAFVLVLAWRYSPLGEWAEVEHLAAPMRAVAASGWAPLAILGIYLAAGLTMFPITVLIGVTAMVFGPWEGVLYSGVGSIAGALVGYALGRFMGDRAPVPWRSRDGRLARLIRTFADNGVIGMASLRMLPVAPFTLINLAAGVVRIRFVDFALGSTLGLAPGIVAFNLMGVQFAAVLTEGRPEDVGLLVGLLLAWVLVSVLLQRVINRRLGTPGGRAG</sequence>
<evidence type="ECO:0000259" key="12">
    <source>
        <dbReference type="PROSITE" id="PS50035"/>
    </source>
</evidence>
<accession>A0A918XWD3</accession>
<feature type="transmembrane region" description="Helical" evidence="11">
    <location>
        <begin position="589"/>
        <end position="608"/>
    </location>
</feature>
<reference evidence="13" key="1">
    <citation type="journal article" date="2014" name="Int. J. Syst. Evol. Microbiol.">
        <title>Complete genome sequence of Corynebacterium casei LMG S-19264T (=DSM 44701T), isolated from a smear-ripened cheese.</title>
        <authorList>
            <consortium name="US DOE Joint Genome Institute (JGI-PGF)"/>
            <person name="Walter F."/>
            <person name="Albersmeier A."/>
            <person name="Kalinowski J."/>
            <person name="Ruckert C."/>
        </authorList>
    </citation>
    <scope>NUCLEOTIDE SEQUENCE</scope>
    <source>
        <strain evidence="13">KCTC 42651</strain>
    </source>
</reference>
<dbReference type="Pfam" id="PF09335">
    <property type="entry name" value="VTT_dom"/>
    <property type="match status" value="1"/>
</dbReference>
<keyword evidence="6" id="KW-0677">Repeat</keyword>
<evidence type="ECO:0000256" key="2">
    <source>
        <dbReference type="ARBA" id="ARBA00003145"/>
    </source>
</evidence>
<dbReference type="Pfam" id="PF13091">
    <property type="entry name" value="PLDc_2"/>
    <property type="match status" value="1"/>
</dbReference>
<evidence type="ECO:0000256" key="5">
    <source>
        <dbReference type="ARBA" id="ARBA00022525"/>
    </source>
</evidence>
<dbReference type="SUPFAM" id="SSF56024">
    <property type="entry name" value="Phospholipase D/nuclease"/>
    <property type="match status" value="2"/>
</dbReference>
<dbReference type="EMBL" id="BMZS01000013">
    <property type="protein sequence ID" value="GHD61338.1"/>
    <property type="molecule type" value="Genomic_DNA"/>
</dbReference>
<dbReference type="GO" id="GO:0009395">
    <property type="term" value="P:phospholipid catabolic process"/>
    <property type="evidence" value="ECO:0007669"/>
    <property type="project" value="TreeGrafter"/>
</dbReference>
<evidence type="ECO:0000256" key="8">
    <source>
        <dbReference type="ARBA" id="ARBA00023098"/>
    </source>
</evidence>
<comment type="subcellular location">
    <subcellularLocation>
        <location evidence="3">Secreted</location>
    </subcellularLocation>
</comment>
<dbReference type="CDD" id="cd09140">
    <property type="entry name" value="PLDc_vPLD1_2_like_bac_1"/>
    <property type="match status" value="1"/>
</dbReference>
<keyword evidence="5" id="KW-0964">Secreted</keyword>
<protein>
    <recommendedName>
        <fullName evidence="4">Phospholipase D</fullName>
    </recommendedName>
    <alternativeName>
        <fullName evidence="9">Choline phosphatase</fullName>
    </alternativeName>
</protein>
<keyword evidence="11" id="KW-0812">Transmembrane</keyword>
<feature type="transmembrane region" description="Helical" evidence="11">
    <location>
        <begin position="669"/>
        <end position="693"/>
    </location>
</feature>
<gene>
    <name evidence="13" type="ORF">GCM10017083_48520</name>
</gene>
<dbReference type="PANTHER" id="PTHR18896">
    <property type="entry name" value="PHOSPHOLIPASE D"/>
    <property type="match status" value="1"/>
</dbReference>
<feature type="compositionally biased region" description="Basic and acidic residues" evidence="10">
    <location>
        <begin position="182"/>
        <end position="196"/>
    </location>
</feature>
<dbReference type="InterPro" id="IPR025202">
    <property type="entry name" value="PLD-like_dom"/>
</dbReference>
<evidence type="ECO:0000256" key="11">
    <source>
        <dbReference type="SAM" id="Phobius"/>
    </source>
</evidence>
<dbReference type="InterPro" id="IPR032816">
    <property type="entry name" value="VTT_dom"/>
</dbReference>
<feature type="region of interest" description="Disordered" evidence="10">
    <location>
        <begin position="1"/>
        <end position="30"/>
    </location>
</feature>
<dbReference type="PROSITE" id="PS50035">
    <property type="entry name" value="PLD"/>
    <property type="match status" value="2"/>
</dbReference>
<comment type="catalytic activity">
    <reaction evidence="1">
        <text>a 1,2-diacyl-sn-glycero-3-phosphocholine + H2O = a 1,2-diacyl-sn-glycero-3-phosphate + choline + H(+)</text>
        <dbReference type="Rhea" id="RHEA:14445"/>
        <dbReference type="ChEBI" id="CHEBI:15354"/>
        <dbReference type="ChEBI" id="CHEBI:15377"/>
        <dbReference type="ChEBI" id="CHEBI:15378"/>
        <dbReference type="ChEBI" id="CHEBI:57643"/>
        <dbReference type="ChEBI" id="CHEBI:58608"/>
        <dbReference type="EC" id="3.1.4.4"/>
    </reaction>
</comment>
<dbReference type="GO" id="GO:0005576">
    <property type="term" value="C:extracellular region"/>
    <property type="evidence" value="ECO:0007669"/>
    <property type="project" value="UniProtKB-SubCell"/>
</dbReference>
<dbReference type="GO" id="GO:0004630">
    <property type="term" value="F:phospholipase D activity"/>
    <property type="evidence" value="ECO:0007669"/>
    <property type="project" value="UniProtKB-EC"/>
</dbReference>
<dbReference type="CDD" id="cd09143">
    <property type="entry name" value="PLDc_vPLD1_2_like_bac_2"/>
    <property type="match status" value="1"/>
</dbReference>
<comment type="function">
    <text evidence="2">Could be a virulence factor.</text>
</comment>
<dbReference type="AlphaFoldDB" id="A0A918XWD3"/>
<evidence type="ECO:0000256" key="9">
    <source>
        <dbReference type="ARBA" id="ARBA00029594"/>
    </source>
</evidence>
<keyword evidence="11" id="KW-0472">Membrane</keyword>
<evidence type="ECO:0000256" key="3">
    <source>
        <dbReference type="ARBA" id="ARBA00004613"/>
    </source>
</evidence>
<keyword evidence="8" id="KW-0443">Lipid metabolism</keyword>
<keyword evidence="14" id="KW-1185">Reference proteome</keyword>
<keyword evidence="11" id="KW-1133">Transmembrane helix</keyword>
<dbReference type="Proteomes" id="UP000630353">
    <property type="component" value="Unassembled WGS sequence"/>
</dbReference>
<feature type="region of interest" description="Disordered" evidence="10">
    <location>
        <begin position="182"/>
        <end position="205"/>
    </location>
</feature>
<feature type="transmembrane region" description="Helical" evidence="11">
    <location>
        <begin position="551"/>
        <end position="577"/>
    </location>
</feature>
<feature type="transmembrane region" description="Helical" evidence="11">
    <location>
        <begin position="512"/>
        <end position="531"/>
    </location>
</feature>
<organism evidence="13 14">
    <name type="scientific">Thalassobaculum fulvum</name>
    <dbReference type="NCBI Taxonomy" id="1633335"/>
    <lineage>
        <taxon>Bacteria</taxon>
        <taxon>Pseudomonadati</taxon>
        <taxon>Pseudomonadota</taxon>
        <taxon>Alphaproteobacteria</taxon>
        <taxon>Rhodospirillales</taxon>
        <taxon>Thalassobaculaceae</taxon>
        <taxon>Thalassobaculum</taxon>
    </lineage>
</organism>
<feature type="domain" description="PLD phosphodiesterase" evidence="12">
    <location>
        <begin position="370"/>
        <end position="397"/>
    </location>
</feature>
<feature type="domain" description="PLD phosphodiesterase" evidence="12">
    <location>
        <begin position="153"/>
        <end position="180"/>
    </location>
</feature>
<feature type="compositionally biased region" description="Basic and acidic residues" evidence="10">
    <location>
        <begin position="1"/>
        <end position="14"/>
    </location>
</feature>
<dbReference type="InterPro" id="IPR015679">
    <property type="entry name" value="PLipase_D_fam"/>
</dbReference>
<dbReference type="PANTHER" id="PTHR18896:SF76">
    <property type="entry name" value="PHOSPHOLIPASE"/>
    <property type="match status" value="1"/>
</dbReference>